<proteinExistence type="predicted"/>
<organism evidence="2 3">
    <name type="scientific">Merismopedia glauca CCAP 1448/3</name>
    <dbReference type="NCBI Taxonomy" id="1296344"/>
    <lineage>
        <taxon>Bacteria</taxon>
        <taxon>Bacillati</taxon>
        <taxon>Cyanobacteriota</taxon>
        <taxon>Cyanophyceae</taxon>
        <taxon>Synechococcales</taxon>
        <taxon>Merismopediaceae</taxon>
        <taxon>Merismopedia</taxon>
    </lineage>
</organism>
<feature type="chain" id="PRO_5015544563" description="Filamentous hemagglutinin" evidence="1">
    <location>
        <begin position="21"/>
        <end position="126"/>
    </location>
</feature>
<evidence type="ECO:0008006" key="4">
    <source>
        <dbReference type="Google" id="ProtNLM"/>
    </source>
</evidence>
<evidence type="ECO:0000313" key="2">
    <source>
        <dbReference type="EMBL" id="PSB01727.1"/>
    </source>
</evidence>
<gene>
    <name evidence="2" type="ORF">C7B64_16730</name>
</gene>
<feature type="signal peptide" evidence="1">
    <location>
        <begin position="1"/>
        <end position="20"/>
    </location>
</feature>
<reference evidence="2 3" key="2">
    <citation type="submission" date="2018-03" db="EMBL/GenBank/DDBJ databases">
        <title>The ancient ancestry and fast evolution of plastids.</title>
        <authorList>
            <person name="Moore K.R."/>
            <person name="Magnabosco C."/>
            <person name="Momper L."/>
            <person name="Gold D.A."/>
            <person name="Bosak T."/>
            <person name="Fournier G.P."/>
        </authorList>
    </citation>
    <scope>NUCLEOTIDE SEQUENCE [LARGE SCALE GENOMIC DNA]</scope>
    <source>
        <strain evidence="2 3">CCAP 1448/3</strain>
    </source>
</reference>
<name>A0A2T1C0N5_9CYAN</name>
<dbReference type="RefSeq" id="WP_106289798.1">
    <property type="nucleotide sequence ID" value="NZ_CAWNTC010000119.1"/>
</dbReference>
<evidence type="ECO:0000313" key="3">
    <source>
        <dbReference type="Proteomes" id="UP000238762"/>
    </source>
</evidence>
<keyword evidence="1" id="KW-0732">Signal</keyword>
<reference evidence="2 3" key="1">
    <citation type="submission" date="2018-02" db="EMBL/GenBank/DDBJ databases">
        <authorList>
            <person name="Cohen D.B."/>
            <person name="Kent A.D."/>
        </authorList>
    </citation>
    <scope>NUCLEOTIDE SEQUENCE [LARGE SCALE GENOMIC DNA]</scope>
    <source>
        <strain evidence="2 3">CCAP 1448/3</strain>
    </source>
</reference>
<keyword evidence="3" id="KW-1185">Reference proteome</keyword>
<evidence type="ECO:0000256" key="1">
    <source>
        <dbReference type="SAM" id="SignalP"/>
    </source>
</evidence>
<accession>A0A2T1C0N5</accession>
<dbReference type="OrthoDB" id="516031at2"/>
<comment type="caution">
    <text evidence="2">The sequence shown here is derived from an EMBL/GenBank/DDBJ whole genome shotgun (WGS) entry which is preliminary data.</text>
</comment>
<dbReference type="Proteomes" id="UP000238762">
    <property type="component" value="Unassembled WGS sequence"/>
</dbReference>
<protein>
    <recommendedName>
        <fullName evidence="4">Filamentous hemagglutinin</fullName>
    </recommendedName>
</protein>
<sequence>MKKAFGLAILASLLALPAFAGETFVRNENFSSDSHTTTNLNLDSKTNSVREEKYASYANKIYKDGSVTTSCNCGTQTISYDDFTQNTAAAALLGTFKENTYTRVYGTINTIANEYTSGHETSAGVR</sequence>
<dbReference type="AlphaFoldDB" id="A0A2T1C0N5"/>
<dbReference type="EMBL" id="PVWJ01000091">
    <property type="protein sequence ID" value="PSB01727.1"/>
    <property type="molecule type" value="Genomic_DNA"/>
</dbReference>